<name>A0A699W2F7_TANCI</name>
<organism evidence="2">
    <name type="scientific">Tanacetum cinerariifolium</name>
    <name type="common">Dalmatian daisy</name>
    <name type="synonym">Chrysanthemum cinerariifolium</name>
    <dbReference type="NCBI Taxonomy" id="118510"/>
    <lineage>
        <taxon>Eukaryota</taxon>
        <taxon>Viridiplantae</taxon>
        <taxon>Streptophyta</taxon>
        <taxon>Embryophyta</taxon>
        <taxon>Tracheophyta</taxon>
        <taxon>Spermatophyta</taxon>
        <taxon>Magnoliopsida</taxon>
        <taxon>eudicotyledons</taxon>
        <taxon>Gunneridae</taxon>
        <taxon>Pentapetalae</taxon>
        <taxon>asterids</taxon>
        <taxon>campanulids</taxon>
        <taxon>Asterales</taxon>
        <taxon>Asteraceae</taxon>
        <taxon>Asteroideae</taxon>
        <taxon>Anthemideae</taxon>
        <taxon>Anthemidinae</taxon>
        <taxon>Tanacetum</taxon>
    </lineage>
</organism>
<evidence type="ECO:0000256" key="1">
    <source>
        <dbReference type="SAM" id="MobiDB-lite"/>
    </source>
</evidence>
<dbReference type="AlphaFoldDB" id="A0A699W2F7"/>
<feature type="region of interest" description="Disordered" evidence="1">
    <location>
        <begin position="1"/>
        <end position="79"/>
    </location>
</feature>
<evidence type="ECO:0000313" key="2">
    <source>
        <dbReference type="EMBL" id="GFD42115.1"/>
    </source>
</evidence>
<proteinExistence type="predicted"/>
<sequence length="79" mass="8640">VETDGERQRTVSGACPQCRQVSFGEEIPGQPDARGEQQPDAPLSQDLPHEGERSANGEQRGERAKDQRPEQRVGPQAGF</sequence>
<feature type="non-terminal residue" evidence="2">
    <location>
        <position position="1"/>
    </location>
</feature>
<gene>
    <name evidence="2" type="ORF">Tci_914084</name>
</gene>
<feature type="compositionally biased region" description="Basic and acidic residues" evidence="1">
    <location>
        <begin position="47"/>
        <end position="71"/>
    </location>
</feature>
<dbReference type="EMBL" id="BKCJ011566470">
    <property type="protein sequence ID" value="GFD42115.1"/>
    <property type="molecule type" value="Genomic_DNA"/>
</dbReference>
<accession>A0A699W2F7</accession>
<comment type="caution">
    <text evidence="2">The sequence shown here is derived from an EMBL/GenBank/DDBJ whole genome shotgun (WGS) entry which is preliminary data.</text>
</comment>
<protein>
    <submittedName>
        <fullName evidence="2">Uncharacterized protein</fullName>
    </submittedName>
</protein>
<reference evidence="2" key="1">
    <citation type="journal article" date="2019" name="Sci. Rep.">
        <title>Draft genome of Tanacetum cinerariifolium, the natural source of mosquito coil.</title>
        <authorList>
            <person name="Yamashiro T."/>
            <person name="Shiraishi A."/>
            <person name="Satake H."/>
            <person name="Nakayama K."/>
        </authorList>
    </citation>
    <scope>NUCLEOTIDE SEQUENCE</scope>
</reference>